<evidence type="ECO:0000256" key="14">
    <source>
        <dbReference type="ARBA" id="ARBA00093507"/>
    </source>
</evidence>
<dbReference type="PANTHER" id="PTHR13034">
    <property type="entry name" value="DYNACTIN P62 SUBUNIT"/>
    <property type="match status" value="1"/>
</dbReference>
<accession>A0A6J1S6G3</accession>
<evidence type="ECO:0000256" key="1">
    <source>
        <dbReference type="ARBA" id="ARBA00004300"/>
    </source>
</evidence>
<evidence type="ECO:0000256" key="8">
    <source>
        <dbReference type="ARBA" id="ARBA00022843"/>
    </source>
</evidence>
<comment type="similarity">
    <text evidence="12">Belongs to the dynactin subunit 4 family.</text>
</comment>
<gene>
    <name evidence="16" type="primary">LOC113205280</name>
</gene>
<evidence type="ECO:0000256" key="13">
    <source>
        <dbReference type="ARBA" id="ARBA00034864"/>
    </source>
</evidence>
<name>A0A6J1S6G3_FRAOC</name>
<dbReference type="KEGG" id="foc:113205280"/>
<dbReference type="GO" id="GO:0005938">
    <property type="term" value="C:cell cortex"/>
    <property type="evidence" value="ECO:0007669"/>
    <property type="project" value="UniProtKB-SubCell"/>
</dbReference>
<evidence type="ECO:0000256" key="5">
    <source>
        <dbReference type="ARBA" id="ARBA00022490"/>
    </source>
</evidence>
<dbReference type="CTD" id="35709"/>
<dbReference type="AlphaFoldDB" id="A0A6J1S6G3"/>
<keyword evidence="8" id="KW-0832">Ubl conjugation</keyword>
<reference evidence="16" key="1">
    <citation type="submission" date="2025-08" db="UniProtKB">
        <authorList>
            <consortium name="RefSeq"/>
        </authorList>
    </citation>
    <scope>IDENTIFICATION</scope>
    <source>
        <tissue evidence="16">Whole organism</tissue>
    </source>
</reference>
<keyword evidence="6" id="KW-1017">Isopeptide bond</keyword>
<dbReference type="RefSeq" id="XP_026276622.1">
    <property type="nucleotide sequence ID" value="XM_026420837.2"/>
</dbReference>
<evidence type="ECO:0000313" key="15">
    <source>
        <dbReference type="Proteomes" id="UP000504606"/>
    </source>
</evidence>
<dbReference type="PANTHER" id="PTHR13034:SF2">
    <property type="entry name" value="DYNACTIN SUBUNIT 4"/>
    <property type="match status" value="1"/>
</dbReference>
<dbReference type="GeneID" id="113205280"/>
<evidence type="ECO:0000313" key="16">
    <source>
        <dbReference type="RefSeq" id="XP_026276622.1"/>
    </source>
</evidence>
<evidence type="ECO:0000256" key="6">
    <source>
        <dbReference type="ARBA" id="ARBA00022499"/>
    </source>
</evidence>
<organism evidence="15 16">
    <name type="scientific">Frankliniella occidentalis</name>
    <name type="common">Western flower thrips</name>
    <name type="synonym">Euthrips occidentalis</name>
    <dbReference type="NCBI Taxonomy" id="133901"/>
    <lineage>
        <taxon>Eukaryota</taxon>
        <taxon>Metazoa</taxon>
        <taxon>Ecdysozoa</taxon>
        <taxon>Arthropoda</taxon>
        <taxon>Hexapoda</taxon>
        <taxon>Insecta</taxon>
        <taxon>Pterygota</taxon>
        <taxon>Neoptera</taxon>
        <taxon>Paraneoptera</taxon>
        <taxon>Thysanoptera</taxon>
        <taxon>Terebrantia</taxon>
        <taxon>Thripoidea</taxon>
        <taxon>Thripidae</taxon>
        <taxon>Frankliniella</taxon>
    </lineage>
</organism>
<evidence type="ECO:0000256" key="3">
    <source>
        <dbReference type="ARBA" id="ARBA00004544"/>
    </source>
</evidence>
<dbReference type="Pfam" id="PF05502">
    <property type="entry name" value="Dynactin_p62"/>
    <property type="match status" value="2"/>
</dbReference>
<evidence type="ECO:0000256" key="2">
    <source>
        <dbReference type="ARBA" id="ARBA00004529"/>
    </source>
</evidence>
<dbReference type="GO" id="GO:0030016">
    <property type="term" value="C:myofibril"/>
    <property type="evidence" value="ECO:0007669"/>
    <property type="project" value="UniProtKB-SubCell"/>
</dbReference>
<keyword evidence="9" id="KW-0007">Acetylation</keyword>
<evidence type="ECO:0000256" key="9">
    <source>
        <dbReference type="ARBA" id="ARBA00022990"/>
    </source>
</evidence>
<evidence type="ECO:0000256" key="12">
    <source>
        <dbReference type="ARBA" id="ARBA00034776"/>
    </source>
</evidence>
<keyword evidence="7" id="KW-0597">Phosphoprotein</keyword>
<dbReference type="GO" id="GO:0005869">
    <property type="term" value="C:dynactin complex"/>
    <property type="evidence" value="ECO:0007669"/>
    <property type="project" value="InterPro"/>
</dbReference>
<keyword evidence="10" id="KW-0175">Coiled coil</keyword>
<dbReference type="GO" id="GO:0005813">
    <property type="term" value="C:centrosome"/>
    <property type="evidence" value="ECO:0007669"/>
    <property type="project" value="UniProtKB-SubCell"/>
</dbReference>
<keyword evidence="11" id="KW-0206">Cytoskeleton</keyword>
<evidence type="ECO:0000256" key="4">
    <source>
        <dbReference type="ARBA" id="ARBA00004657"/>
    </source>
</evidence>
<keyword evidence="15" id="KW-1185">Reference proteome</keyword>
<dbReference type="OrthoDB" id="283815at2759"/>
<sequence>MAYLVRNDIVQYACTCGQLRPISFLYFCRHCLKLRCGFCVCHEVESHYCSNCLEILPSAEARLKKNRCQACFDCPNCLNTLAVRGTTVSVRDPDDPGKVNSQKKYYHACFFCRWTTRDVGLPDQAVQTVSANGWAQKNTSNVQRITVLLEHAKLLGMLERHEREQREKKFTARFRRNFTHLPGLTAAHVRKRAGLPPELPAPSTIKVNLAEFQPAVAKETVPELPTDIFTKELDIGTVTTLTQRFAQPETQPDSIEGLLPSYKHLSTKQSQRCRECEHNVSKPELNPASIKFKIQQAAYFYVPEVRIVTLEPLIGGKPSEVVIVFINPSQHPTTLSFITLQEAEEEIKQHQTEGTTDTAVQQGEAPLSLSSLTKPVTVVEEPRPIDISMTGEVQLPAADVEIVLPPKDDAAEYDDSGEIQQFHDDPKIVIHRRANKASLRFTVVPKTDIAGENCVIGFAFRYTYVNRISTPAIATSEQKPQKVQLCTRIFMNCGKILEGTQ</sequence>
<proteinExistence type="inferred from homology"/>
<comment type="subunit">
    <text evidence="14">Subunit of dynactin, a multiprotein complex part of a tripartite complex with dynein and a adapter, such as BICDL1, BICD2 or HOOK3. The dynactin complex is built around ACTR1A/ACTB filament and consists of an actin-related filament composed of a shoulder domain, a pointed end and a barbed end. Its length is defined by its flexible shoulder domain. The soulder is composed of 2 DCTN1 subunits, 4 DCTN2 and 2 DCTN3. The 4 DCNT2 (via N-terminus) bind the ACTR1A filament and act as molecular rulers to determine the length. The pointed end is important for binding dynein-dynactin cargo adapters. Consists of 4 subunits: ACTR10, DCNT4, DCTN5 and DCTN6. The barbed end is composed of a CAPZA1:CAPZB heterodimers, which binds ACTR1A/ACTB filament and dynactin and stabilizes dynactin. Interacts with ATP7B, but not ATP7A, in a copper-dependent manner. Interacts with ANK2; this interaction is required for localization at costameres. Interacts with N4BP2L1.</text>
</comment>
<evidence type="ECO:0000256" key="10">
    <source>
        <dbReference type="ARBA" id="ARBA00023054"/>
    </source>
</evidence>
<dbReference type="Proteomes" id="UP000504606">
    <property type="component" value="Unplaced"/>
</dbReference>
<evidence type="ECO:0000256" key="7">
    <source>
        <dbReference type="ARBA" id="ARBA00022553"/>
    </source>
</evidence>
<comment type="subcellular location">
    <subcellularLocation>
        <location evidence="3">Cytoplasm</location>
        <location evidence="3">Cell cortex</location>
    </subcellularLocation>
    <subcellularLocation>
        <location evidence="1">Cytoplasm</location>
        <location evidence="1">Cytoskeleton</location>
        <location evidence="1">Microtubule organizing center</location>
        <location evidence="1">Centrosome</location>
    </subcellularLocation>
    <subcellularLocation>
        <location evidence="2">Cytoplasm</location>
        <location evidence="2">Cytoskeleton</location>
        <location evidence="2">Stress fiber</location>
    </subcellularLocation>
    <subcellularLocation>
        <location evidence="4">Cytoplasm</location>
        <location evidence="4">Myofibril</location>
    </subcellularLocation>
</comment>
<dbReference type="InterPro" id="IPR008603">
    <property type="entry name" value="DCTN4"/>
</dbReference>
<protein>
    <recommendedName>
        <fullName evidence="13">Dynactin subunit 4</fullName>
    </recommendedName>
</protein>
<dbReference type="GO" id="GO:0001725">
    <property type="term" value="C:stress fiber"/>
    <property type="evidence" value="ECO:0007669"/>
    <property type="project" value="UniProtKB-SubCell"/>
</dbReference>
<evidence type="ECO:0000256" key="11">
    <source>
        <dbReference type="ARBA" id="ARBA00023212"/>
    </source>
</evidence>
<keyword evidence="5" id="KW-0963">Cytoplasm</keyword>